<keyword evidence="1" id="KW-0732">Signal</keyword>
<organism evidence="2 3">
    <name type="scientific">Clonostachys chloroleuca</name>
    <dbReference type="NCBI Taxonomy" id="1926264"/>
    <lineage>
        <taxon>Eukaryota</taxon>
        <taxon>Fungi</taxon>
        <taxon>Dikarya</taxon>
        <taxon>Ascomycota</taxon>
        <taxon>Pezizomycotina</taxon>
        <taxon>Sordariomycetes</taxon>
        <taxon>Hypocreomycetidae</taxon>
        <taxon>Hypocreales</taxon>
        <taxon>Bionectriaceae</taxon>
        <taxon>Clonostachys</taxon>
    </lineage>
</organism>
<feature type="signal peptide" evidence="1">
    <location>
        <begin position="1"/>
        <end position="25"/>
    </location>
</feature>
<evidence type="ECO:0000256" key="1">
    <source>
        <dbReference type="SAM" id="SignalP"/>
    </source>
</evidence>
<comment type="caution">
    <text evidence="2">The sequence shown here is derived from an EMBL/GenBank/DDBJ whole genome shotgun (WGS) entry which is preliminary data.</text>
</comment>
<dbReference type="EMBL" id="CABFNP030001338">
    <property type="protein sequence ID" value="CAI6100162.1"/>
    <property type="molecule type" value="Genomic_DNA"/>
</dbReference>
<reference evidence="2" key="1">
    <citation type="submission" date="2023-01" db="EMBL/GenBank/DDBJ databases">
        <authorList>
            <person name="Piombo E."/>
        </authorList>
    </citation>
    <scope>NUCLEOTIDE SEQUENCE</scope>
</reference>
<keyword evidence="3" id="KW-1185">Reference proteome</keyword>
<feature type="chain" id="PRO_5041256016" evidence="1">
    <location>
        <begin position="26"/>
        <end position="146"/>
    </location>
</feature>
<evidence type="ECO:0000313" key="3">
    <source>
        <dbReference type="Proteomes" id="UP001160390"/>
    </source>
</evidence>
<protein>
    <submittedName>
        <fullName evidence="2">Uncharacterized protein</fullName>
    </submittedName>
</protein>
<evidence type="ECO:0000313" key="2">
    <source>
        <dbReference type="EMBL" id="CAI6100162.1"/>
    </source>
</evidence>
<dbReference type="Proteomes" id="UP001160390">
    <property type="component" value="Unassembled WGS sequence"/>
</dbReference>
<name>A0AA35QDP8_9HYPO</name>
<gene>
    <name evidence="2" type="ORF">CCHLO57077_00004303</name>
</gene>
<proteinExistence type="predicted"/>
<dbReference type="AlphaFoldDB" id="A0AA35QDP8"/>
<accession>A0AA35QDP8</accession>
<sequence length="146" mass="16489">MYLLLERCLSLLSTLPLLPLIGTLSGPISSLLPQPQPLRPFQKSFNSTYFRLLLLVDALMEEGDARLDLLRESVRKDRLGQFVAHLSNSTMDWSLSLDEVKNGKCLVEGIDCTGTQNSLSEGKLRKHYNNIKHKVRSLGQNRISEH</sequence>